<sequence>MVTTAADAAALLVITLSLSVFEDAWILPRRIWQERYASLVEDGALGSPAGSGQAAGGQGQAHETGLPSCSMVVRMVQSRQGSRLLHNPALTAPAFRGDDLSRWGARVAELAREHFAAATAGTWLANLAEVVVAENAGVHGAPLFWSRLFHCSTAMPLDLDSTRSIETHELEMKPAS</sequence>
<protein>
    <submittedName>
        <fullName evidence="1">Uncharacterized protein</fullName>
    </submittedName>
</protein>
<reference evidence="1" key="1">
    <citation type="submission" date="2021-01" db="EMBL/GenBank/DDBJ databases">
        <authorList>
            <person name="Corre E."/>
            <person name="Pelletier E."/>
            <person name="Niang G."/>
            <person name="Scheremetjew M."/>
            <person name="Finn R."/>
            <person name="Kale V."/>
            <person name="Holt S."/>
            <person name="Cochrane G."/>
            <person name="Meng A."/>
            <person name="Brown T."/>
            <person name="Cohen L."/>
        </authorList>
    </citation>
    <scope>NUCLEOTIDE SEQUENCE</scope>
    <source>
        <strain evidence="1">UTEX LB 985</strain>
    </source>
</reference>
<name>A0A7S2IQI6_9EUKA</name>
<dbReference type="EMBL" id="HBGU01066545">
    <property type="protein sequence ID" value="CAD9526185.1"/>
    <property type="molecule type" value="Transcribed_RNA"/>
</dbReference>
<evidence type="ECO:0000313" key="1">
    <source>
        <dbReference type="EMBL" id="CAD9526185.1"/>
    </source>
</evidence>
<dbReference type="AlphaFoldDB" id="A0A7S2IQI6"/>
<proteinExistence type="predicted"/>
<gene>
    <name evidence="1" type="ORF">CBRE1094_LOCUS36263</name>
</gene>
<accession>A0A7S2IQI6</accession>
<organism evidence="1">
    <name type="scientific">Haptolina brevifila</name>
    <dbReference type="NCBI Taxonomy" id="156173"/>
    <lineage>
        <taxon>Eukaryota</taxon>
        <taxon>Haptista</taxon>
        <taxon>Haptophyta</taxon>
        <taxon>Prymnesiophyceae</taxon>
        <taxon>Prymnesiales</taxon>
        <taxon>Prymnesiaceae</taxon>
        <taxon>Haptolina</taxon>
    </lineage>
</organism>